<keyword evidence="1" id="KW-1133">Transmembrane helix</keyword>
<evidence type="ECO:0000313" key="3">
    <source>
        <dbReference type="Proteomes" id="UP000441399"/>
    </source>
</evidence>
<organism evidence="2 3">
    <name type="scientific">BD1-7 clade bacterium</name>
    <dbReference type="NCBI Taxonomy" id="2029982"/>
    <lineage>
        <taxon>Bacteria</taxon>
        <taxon>Pseudomonadati</taxon>
        <taxon>Pseudomonadota</taxon>
        <taxon>Gammaproteobacteria</taxon>
        <taxon>Cellvibrionales</taxon>
        <taxon>Spongiibacteraceae</taxon>
        <taxon>BD1-7 clade</taxon>
    </lineage>
</organism>
<name>A0A5S9PL49_9GAMM</name>
<dbReference type="AlphaFoldDB" id="A0A5S9PL49"/>
<evidence type="ECO:0008006" key="4">
    <source>
        <dbReference type="Google" id="ProtNLM"/>
    </source>
</evidence>
<feature type="transmembrane region" description="Helical" evidence="1">
    <location>
        <begin position="12"/>
        <end position="32"/>
    </location>
</feature>
<proteinExistence type="predicted"/>
<dbReference type="EMBL" id="CACSIO010000012">
    <property type="protein sequence ID" value="CAA0105100.1"/>
    <property type="molecule type" value="Genomic_DNA"/>
</dbReference>
<protein>
    <recommendedName>
        <fullName evidence="4">DUF2269 domain-containing protein</fullName>
    </recommendedName>
</protein>
<accession>A0A5S9PL49</accession>
<evidence type="ECO:0000256" key="1">
    <source>
        <dbReference type="SAM" id="Phobius"/>
    </source>
</evidence>
<feature type="transmembrane region" description="Helical" evidence="1">
    <location>
        <begin position="165"/>
        <end position="187"/>
    </location>
</feature>
<dbReference type="Proteomes" id="UP000441399">
    <property type="component" value="Unassembled WGS sequence"/>
</dbReference>
<keyword evidence="1" id="KW-0812">Transmembrane</keyword>
<evidence type="ECO:0000313" key="2">
    <source>
        <dbReference type="EMBL" id="CAA0105100.1"/>
    </source>
</evidence>
<feature type="transmembrane region" description="Helical" evidence="1">
    <location>
        <begin position="133"/>
        <end position="153"/>
    </location>
</feature>
<sequence>MEALIDTTNLKSIITFIHIAGLAMGVGGAWILDAMLLKDLKNQVLTSERYDVIQFVSNIVISGLCLLWLSGLAFVAFYYFYQPEYLGNEKVWAKMAIVFILSLNGFLVHTYVLPELKRAIGSALFDVLPHKKITPIIAVGVISFISWMFPIVLGVSKSLNFSTPAWQIISFYLAILTTTLGFTHIIFHRYIMLEKKPQPISFE</sequence>
<gene>
    <name evidence="2" type="ORF">OPDIPICF_00921</name>
</gene>
<feature type="transmembrane region" description="Helical" evidence="1">
    <location>
        <begin position="92"/>
        <end position="112"/>
    </location>
</feature>
<keyword evidence="3" id="KW-1185">Reference proteome</keyword>
<reference evidence="2 3" key="1">
    <citation type="submission" date="2019-11" db="EMBL/GenBank/DDBJ databases">
        <authorList>
            <person name="Holert J."/>
        </authorList>
    </citation>
    <scope>NUCLEOTIDE SEQUENCE [LARGE SCALE GENOMIC DNA]</scope>
    <source>
        <strain evidence="2">SB11_3</strain>
    </source>
</reference>
<keyword evidence="1" id="KW-0472">Membrane</keyword>
<feature type="transmembrane region" description="Helical" evidence="1">
    <location>
        <begin position="52"/>
        <end position="80"/>
    </location>
</feature>